<dbReference type="InterPro" id="IPR008152">
    <property type="entry name" value="Clathrin_a/b/g-adaptin_app_Ig"/>
</dbReference>
<evidence type="ECO:0008006" key="12">
    <source>
        <dbReference type="Google" id="ProtNLM"/>
    </source>
</evidence>
<evidence type="ECO:0000256" key="7">
    <source>
        <dbReference type="SAM" id="MobiDB-lite"/>
    </source>
</evidence>
<dbReference type="Gene3D" id="1.25.10.10">
    <property type="entry name" value="Leucine-rich Repeat Variant"/>
    <property type="match status" value="1"/>
</dbReference>
<dbReference type="AlphaFoldDB" id="A0AAV5AFM7"/>
<evidence type="ECO:0000256" key="2">
    <source>
        <dbReference type="ARBA" id="ARBA00004555"/>
    </source>
</evidence>
<gene>
    <name evidence="10" type="ORF">Clacol_005518</name>
</gene>
<dbReference type="SMART" id="SM00809">
    <property type="entry name" value="Alpha_adaptinC2"/>
    <property type="match status" value="1"/>
</dbReference>
<dbReference type="InterPro" id="IPR036420">
    <property type="entry name" value="BRCT_dom_sf"/>
</dbReference>
<dbReference type="PANTHER" id="PTHR22780">
    <property type="entry name" value="ADAPTIN, ALPHA/GAMMA/EPSILON"/>
    <property type="match status" value="1"/>
</dbReference>
<dbReference type="InterPro" id="IPR016024">
    <property type="entry name" value="ARM-type_fold"/>
</dbReference>
<dbReference type="InterPro" id="IPR013041">
    <property type="entry name" value="Clathrin_app_Ig-like_sf"/>
</dbReference>
<dbReference type="PROSITE" id="PS50172">
    <property type="entry name" value="BRCT"/>
    <property type="match status" value="1"/>
</dbReference>
<evidence type="ECO:0000313" key="10">
    <source>
        <dbReference type="EMBL" id="GJJ11286.1"/>
    </source>
</evidence>
<sequence length="1234" mass="137520">MRFPRALAIRDDLGIEDCLTATALFESIHGDKKRKIEDEEMGRKRRKTAVKKSIVVPQFQGANIKDVQVETDLFRDMNFRGPSYNIKLTRHGTLIVYIEVTLDSKSRTAKQDKNEIETLIYQNGGDFTQMIRPDTTMVVYDGEAEIPSISNAIEKWQIDIIRSKWIKDCIDKKRLVPMRSRYFFYATDTRQLNAEYWEGSNIEDISSPEETPSHVHEEEQAEGKHKDWFNQTLEDEGELSNVLLNRPEDETFDYDSENQSTQEGTDLSDAESLGDTSPPTKVISAAKQSSPLPPVGNKEMTEDEETVAEYDSIAMFRHLHFYLDTPDNATRNHMVVDENSKWRANIEESFRAVQKEIVNYGGTIVDLTDPSLTHILYDKRDESRRVELIRRTASINQSNQGMQGMLNLGSVVNTTSAPAQTLADERNLIQKESADIRTSFKNEDSSARHNSVAKLLYIHMLGYPAHFGQMECIKLVASPRFADKRLGYVGIMLLLDEDQEVLTLVTNSLKKWVHSLVSALKRISIFNHCSDMNHSNMYIVGLGLCTFANIASEEMSRDLTNEIEKLLGSSNSYIRKKSKNLLSDRNHGVLLSGITLITEMCLIDPSCVSEFRGAVPLLVRHLKSLVTTGYSPEHDVSGITDPFLQVKVLRLLRLLGKGDATTSETMNDILAQVATNTESSKNVGNSILYETVLTVLEIEADSGLRVMAINILGKFLSNKDNNIRYVALHTLNKVVAVDTNAVLRHRNTILDCLRDGDISIRRRALELTYALVNESNVRILIRELLAFLEVADNEFKLAMTTQICQAAERFAPNKRWHIDTVFRVLKLAGNYVREEVLSAFIRLVAHTPELQAYTASRLFTALQADVSQDSLTLAAVWIIGEYSEVLLETGIVEEEKTQPVRDSDIMDLFENVLQSPYSNYLIRQFVITSSTKLSSRPRTSSAQKERISNLIQQFSTSPELEIQQRAVEYASLFNQREIFVGVLEQMPVPEVKATVIGVVSENKPVGSLRTDGDMIDLDDTPASISTTNGQGNSDLAAMLGLGVKGPAVTTSAVAKQKSAIDDILGLFDTVPASIPVANSPQTQRPPQPTYGTLFDVATGPSSAGAAVPVSPPAPRITSYTAYEKNGLRITLTPQVSPTRPGLVNILARFQALGSTPIIGLNFQAAVPKTQQLQMLPMSSPNINSGAGETQQMRVMAPVRAHIRLRLRVSFTTNGNAIQDQIDFSDFPQNLASSQ</sequence>
<feature type="region of interest" description="Disordered" evidence="7">
    <location>
        <begin position="203"/>
        <end position="226"/>
    </location>
</feature>
<evidence type="ECO:0000259" key="9">
    <source>
        <dbReference type="PROSITE" id="PS50180"/>
    </source>
</evidence>
<dbReference type="GO" id="GO:0006886">
    <property type="term" value="P:intracellular protein transport"/>
    <property type="evidence" value="ECO:0007669"/>
    <property type="project" value="InterPro"/>
</dbReference>
<keyword evidence="11" id="KW-1185">Reference proteome</keyword>
<dbReference type="Proteomes" id="UP001050691">
    <property type="component" value="Unassembled WGS sequence"/>
</dbReference>
<evidence type="ECO:0000313" key="11">
    <source>
        <dbReference type="Proteomes" id="UP001050691"/>
    </source>
</evidence>
<comment type="caution">
    <text evidence="10">The sequence shown here is derived from an EMBL/GenBank/DDBJ whole genome shotgun (WGS) entry which is preliminary data.</text>
</comment>
<dbReference type="InterPro" id="IPR002553">
    <property type="entry name" value="Clathrin/coatomer_adapt-like_N"/>
</dbReference>
<dbReference type="EMBL" id="BPWL01000006">
    <property type="protein sequence ID" value="GJJ11286.1"/>
    <property type="molecule type" value="Genomic_DNA"/>
</dbReference>
<comment type="subcellular location">
    <subcellularLocation>
        <location evidence="1">Endomembrane system</location>
    </subcellularLocation>
    <subcellularLocation>
        <location evidence="2">Golgi apparatus</location>
    </subcellularLocation>
</comment>
<keyword evidence="4" id="KW-0653">Protein transport</keyword>
<dbReference type="InterPro" id="IPR050840">
    <property type="entry name" value="Adaptor_Complx_Large_Subunit"/>
</dbReference>
<protein>
    <recommendedName>
        <fullName evidence="12">AP-1 complex subunit gamma</fullName>
    </recommendedName>
</protein>
<dbReference type="SUPFAM" id="SSF49348">
    <property type="entry name" value="Clathrin adaptor appendage domain"/>
    <property type="match status" value="1"/>
</dbReference>
<dbReference type="Pfam" id="PF01602">
    <property type="entry name" value="Adaptin_N"/>
    <property type="match status" value="2"/>
</dbReference>
<dbReference type="Gene3D" id="3.40.50.10190">
    <property type="entry name" value="BRCT domain"/>
    <property type="match status" value="2"/>
</dbReference>
<feature type="domain" description="GAE" evidence="9">
    <location>
        <begin position="1114"/>
        <end position="1227"/>
    </location>
</feature>
<reference evidence="10" key="1">
    <citation type="submission" date="2021-10" db="EMBL/GenBank/DDBJ databases">
        <title>De novo Genome Assembly of Clathrus columnatus (Basidiomycota, Fungi) Using Illumina and Nanopore Sequence Data.</title>
        <authorList>
            <person name="Ogiso-Tanaka E."/>
            <person name="Itagaki H."/>
            <person name="Hosoya T."/>
            <person name="Hosaka K."/>
        </authorList>
    </citation>
    <scope>NUCLEOTIDE SEQUENCE</scope>
    <source>
        <strain evidence="10">MO-923</strain>
    </source>
</reference>
<dbReference type="SUPFAM" id="SSF52113">
    <property type="entry name" value="BRCT domain"/>
    <property type="match status" value="1"/>
</dbReference>
<dbReference type="GO" id="GO:0005829">
    <property type="term" value="C:cytosol"/>
    <property type="evidence" value="ECO:0007669"/>
    <property type="project" value="GOC"/>
</dbReference>
<dbReference type="InterPro" id="IPR011989">
    <property type="entry name" value="ARM-like"/>
</dbReference>
<dbReference type="GO" id="GO:0005794">
    <property type="term" value="C:Golgi apparatus"/>
    <property type="evidence" value="ECO:0007669"/>
    <property type="project" value="UniProtKB-SubCell"/>
</dbReference>
<feature type="compositionally biased region" description="Basic and acidic residues" evidence="7">
    <location>
        <begin position="211"/>
        <end position="226"/>
    </location>
</feature>
<feature type="domain" description="BRCT" evidence="8">
    <location>
        <begin position="90"/>
        <end position="183"/>
    </location>
</feature>
<evidence type="ECO:0000256" key="1">
    <source>
        <dbReference type="ARBA" id="ARBA00004308"/>
    </source>
</evidence>
<organism evidence="10 11">
    <name type="scientific">Clathrus columnatus</name>
    <dbReference type="NCBI Taxonomy" id="1419009"/>
    <lineage>
        <taxon>Eukaryota</taxon>
        <taxon>Fungi</taxon>
        <taxon>Dikarya</taxon>
        <taxon>Basidiomycota</taxon>
        <taxon>Agaricomycotina</taxon>
        <taxon>Agaricomycetes</taxon>
        <taxon>Phallomycetidae</taxon>
        <taxon>Phallales</taxon>
        <taxon>Clathraceae</taxon>
        <taxon>Clathrus</taxon>
    </lineage>
</organism>
<feature type="region of interest" description="Disordered" evidence="7">
    <location>
        <begin position="251"/>
        <end position="300"/>
    </location>
</feature>
<dbReference type="InterPro" id="IPR001357">
    <property type="entry name" value="BRCT_dom"/>
</dbReference>
<dbReference type="GO" id="GO:0016192">
    <property type="term" value="P:vesicle-mediated transport"/>
    <property type="evidence" value="ECO:0007669"/>
    <property type="project" value="InterPro"/>
</dbReference>
<evidence type="ECO:0000256" key="6">
    <source>
        <dbReference type="ARBA" id="ARBA00023136"/>
    </source>
</evidence>
<evidence type="ECO:0000256" key="5">
    <source>
        <dbReference type="ARBA" id="ARBA00023034"/>
    </source>
</evidence>
<dbReference type="PROSITE" id="PS50180">
    <property type="entry name" value="GAE"/>
    <property type="match status" value="1"/>
</dbReference>
<evidence type="ECO:0000256" key="3">
    <source>
        <dbReference type="ARBA" id="ARBA00022448"/>
    </source>
</evidence>
<dbReference type="Pfam" id="PF16589">
    <property type="entry name" value="BRCT_2"/>
    <property type="match status" value="1"/>
</dbReference>
<proteinExistence type="predicted"/>
<dbReference type="InterPro" id="IPR008153">
    <property type="entry name" value="GAE_dom"/>
</dbReference>
<keyword evidence="6" id="KW-0472">Membrane</keyword>
<evidence type="ECO:0000259" key="8">
    <source>
        <dbReference type="PROSITE" id="PS50172"/>
    </source>
</evidence>
<name>A0AAV5AFM7_9AGAM</name>
<dbReference type="SUPFAM" id="SSF48371">
    <property type="entry name" value="ARM repeat"/>
    <property type="match status" value="1"/>
</dbReference>
<dbReference type="GO" id="GO:0016482">
    <property type="term" value="P:cytosolic transport"/>
    <property type="evidence" value="ECO:0007669"/>
    <property type="project" value="UniProtKB-ARBA"/>
</dbReference>
<dbReference type="Pfam" id="PF02883">
    <property type="entry name" value="Alpha_adaptinC2"/>
    <property type="match status" value="1"/>
</dbReference>
<accession>A0AAV5AFM7</accession>
<evidence type="ECO:0000256" key="4">
    <source>
        <dbReference type="ARBA" id="ARBA00022927"/>
    </source>
</evidence>
<dbReference type="GO" id="GO:0030117">
    <property type="term" value="C:membrane coat"/>
    <property type="evidence" value="ECO:0007669"/>
    <property type="project" value="InterPro"/>
</dbReference>
<dbReference type="Gene3D" id="2.60.40.1230">
    <property type="match status" value="1"/>
</dbReference>
<keyword evidence="3" id="KW-0813">Transport</keyword>
<keyword evidence="5" id="KW-0333">Golgi apparatus</keyword>